<dbReference type="GO" id="GO:0009898">
    <property type="term" value="C:cytoplasmic side of plasma membrane"/>
    <property type="evidence" value="ECO:0007669"/>
    <property type="project" value="TreeGrafter"/>
</dbReference>
<dbReference type="Gene3D" id="2.70.220.10">
    <property type="entry name" value="Ganglioside GM2 activator"/>
    <property type="match status" value="1"/>
</dbReference>
<evidence type="ECO:0000256" key="1">
    <source>
        <dbReference type="ARBA" id="ARBA00022729"/>
    </source>
</evidence>
<protein>
    <recommendedName>
        <fullName evidence="3">MD-2-related lipid-recognition domain-containing protein</fullName>
    </recommendedName>
</protein>
<dbReference type="InterPro" id="IPR003172">
    <property type="entry name" value="ML_dom"/>
</dbReference>
<dbReference type="KEGG" id="bgt:106072772"/>
<reference evidence="4" key="1">
    <citation type="submission" date="2020-05" db="UniProtKB">
        <authorList>
            <consortium name="EnsemblMetazoa"/>
        </authorList>
    </citation>
    <scope>IDENTIFICATION</scope>
    <source>
        <strain evidence="4">BB02</strain>
    </source>
</reference>
<evidence type="ECO:0000256" key="2">
    <source>
        <dbReference type="SAM" id="MobiDB-lite"/>
    </source>
</evidence>
<dbReference type="EnsemblMetazoa" id="BGLB009954-RB">
    <property type="protein sequence ID" value="BGLB009954-PB"/>
    <property type="gene ID" value="BGLB009954"/>
</dbReference>
<dbReference type="GO" id="GO:0008047">
    <property type="term" value="F:enzyme activator activity"/>
    <property type="evidence" value="ECO:0007669"/>
    <property type="project" value="InterPro"/>
</dbReference>
<name>A0A2C9JYC0_BIOGL</name>
<dbReference type="Proteomes" id="UP000076420">
    <property type="component" value="Unassembled WGS sequence"/>
</dbReference>
<feature type="region of interest" description="Disordered" evidence="2">
    <location>
        <begin position="1"/>
        <end position="28"/>
    </location>
</feature>
<dbReference type="VEuPathDB" id="VectorBase:BGLAX_035091"/>
<gene>
    <name evidence="4" type="primary">106072772</name>
</gene>
<evidence type="ECO:0000259" key="3">
    <source>
        <dbReference type="SMART" id="SM00737"/>
    </source>
</evidence>
<sequence length="230" mass="25223">MPENTVKAGRSHTEGQGPMMKDASKKRRMSDSPSFEMRLCLNLLKHCLLFFISISNIWNILFTQEDRSRLKSFSFKNCANPQDEILVPSNINVTPDPISIPGNITISGGLLINKPFGAPLITDIVVEKEVFGHWIKIPCIDNIGSCTYPDMCATVNVQNCPPQFINVGLPCKCPFPAGNFNIQPFDVNINSDLPFKISGGVKVQINATFNGALVTCVALELDLACCLVCC</sequence>
<dbReference type="InterPro" id="IPR028996">
    <property type="entry name" value="GM2-AP"/>
</dbReference>
<dbReference type="GO" id="GO:0005319">
    <property type="term" value="F:lipid transporter activity"/>
    <property type="evidence" value="ECO:0007669"/>
    <property type="project" value="TreeGrafter"/>
</dbReference>
<dbReference type="SMART" id="SM00737">
    <property type="entry name" value="ML"/>
    <property type="match status" value="1"/>
</dbReference>
<dbReference type="PANTHER" id="PTHR17357:SF0">
    <property type="entry name" value="GANGLIOSIDE GM2 ACTIVATOR"/>
    <property type="match status" value="1"/>
</dbReference>
<accession>A0A2C9JYC0</accession>
<dbReference type="OrthoDB" id="6409159at2759"/>
<dbReference type="PANTHER" id="PTHR17357">
    <property type="entry name" value="GM2 GANGLIOSIDE ACTIVATOR PROTEIN"/>
    <property type="match status" value="1"/>
</dbReference>
<evidence type="ECO:0000313" key="4">
    <source>
        <dbReference type="EnsemblMetazoa" id="BGLB009954-PB"/>
    </source>
</evidence>
<keyword evidence="1" id="KW-0732">Signal</keyword>
<proteinExistence type="predicted"/>
<organism evidence="4 5">
    <name type="scientific">Biomphalaria glabrata</name>
    <name type="common">Bloodfluke planorb</name>
    <name type="synonym">Freshwater snail</name>
    <dbReference type="NCBI Taxonomy" id="6526"/>
    <lineage>
        <taxon>Eukaryota</taxon>
        <taxon>Metazoa</taxon>
        <taxon>Spiralia</taxon>
        <taxon>Lophotrochozoa</taxon>
        <taxon>Mollusca</taxon>
        <taxon>Gastropoda</taxon>
        <taxon>Heterobranchia</taxon>
        <taxon>Euthyneura</taxon>
        <taxon>Panpulmonata</taxon>
        <taxon>Hygrophila</taxon>
        <taxon>Lymnaeoidea</taxon>
        <taxon>Planorbidae</taxon>
        <taxon>Biomphalaria</taxon>
    </lineage>
</organism>
<dbReference type="STRING" id="6526.A0A2C9JYC0"/>
<dbReference type="AlphaFoldDB" id="A0A2C9JYC0"/>
<dbReference type="VEuPathDB" id="VectorBase:BGLB009954"/>
<evidence type="ECO:0000313" key="5">
    <source>
        <dbReference type="Proteomes" id="UP000076420"/>
    </source>
</evidence>
<dbReference type="Pfam" id="PF02221">
    <property type="entry name" value="E1_DerP2_DerF2"/>
    <property type="match status" value="1"/>
</dbReference>
<dbReference type="GO" id="GO:0006689">
    <property type="term" value="P:ganglioside catabolic process"/>
    <property type="evidence" value="ECO:0007669"/>
    <property type="project" value="InterPro"/>
</dbReference>
<dbReference type="SUPFAM" id="SSF63707">
    <property type="entry name" value="Ganglioside M2 (gm2) activator"/>
    <property type="match status" value="1"/>
</dbReference>
<feature type="domain" description="MD-2-related lipid-recognition" evidence="3">
    <location>
        <begin position="75"/>
        <end position="221"/>
    </location>
</feature>
<dbReference type="InterPro" id="IPR036846">
    <property type="entry name" value="GM2-AP_sf"/>
</dbReference>